<dbReference type="InterPro" id="IPR032816">
    <property type="entry name" value="VTT_dom"/>
</dbReference>
<comment type="similarity">
    <text evidence="2 7">Belongs to the DedA family.</text>
</comment>
<proteinExistence type="inferred from homology"/>
<gene>
    <name evidence="9" type="ORF">AS189_07935</name>
</gene>
<evidence type="ECO:0000256" key="6">
    <source>
        <dbReference type="ARBA" id="ARBA00023136"/>
    </source>
</evidence>
<evidence type="ECO:0000256" key="2">
    <source>
        <dbReference type="ARBA" id="ARBA00010792"/>
    </source>
</evidence>
<name>A0A0S2LYA7_9MICC</name>
<reference evidence="9 10" key="2">
    <citation type="journal article" date="2016" name="J. Biotechnol.">
        <title>Complete genome sequence of Arthrobacter alpinus ERGS4:06, a yellow pigmented bacterium tolerant to cold and radiations isolated from Sikkim Himalaya.</title>
        <authorList>
            <person name="Kumar R."/>
            <person name="Singh D."/>
            <person name="Swarnkar M.K."/>
            <person name="Singh A.K."/>
            <person name="Kumar S."/>
        </authorList>
    </citation>
    <scope>NUCLEOTIDE SEQUENCE [LARGE SCALE GENOMIC DNA]</scope>
    <source>
        <strain evidence="9 10">ERGS4:06</strain>
    </source>
</reference>
<dbReference type="Pfam" id="PF09335">
    <property type="entry name" value="VTT_dom"/>
    <property type="match status" value="1"/>
</dbReference>
<evidence type="ECO:0000256" key="5">
    <source>
        <dbReference type="ARBA" id="ARBA00022989"/>
    </source>
</evidence>
<dbReference type="PANTHER" id="PTHR30353:SF0">
    <property type="entry name" value="TRANSMEMBRANE PROTEIN"/>
    <property type="match status" value="1"/>
</dbReference>
<protein>
    <recommendedName>
        <fullName evidence="8">VTT domain-containing protein</fullName>
    </recommendedName>
</protein>
<feature type="transmembrane region" description="Helical" evidence="7">
    <location>
        <begin position="207"/>
        <end position="225"/>
    </location>
</feature>
<dbReference type="InterPro" id="IPR032818">
    <property type="entry name" value="DedA-like"/>
</dbReference>
<evidence type="ECO:0000256" key="3">
    <source>
        <dbReference type="ARBA" id="ARBA00022475"/>
    </source>
</evidence>
<dbReference type="PANTHER" id="PTHR30353">
    <property type="entry name" value="INNER MEMBRANE PROTEIN DEDA-RELATED"/>
    <property type="match status" value="1"/>
</dbReference>
<accession>A0A0S2LYA7</accession>
<keyword evidence="3 7" id="KW-1003">Cell membrane</keyword>
<feature type="transmembrane region" description="Helical" evidence="7">
    <location>
        <begin position="146"/>
        <end position="165"/>
    </location>
</feature>
<evidence type="ECO:0000259" key="8">
    <source>
        <dbReference type="Pfam" id="PF09335"/>
    </source>
</evidence>
<reference evidence="10" key="1">
    <citation type="submission" date="2015-11" db="EMBL/GenBank/DDBJ databases">
        <authorList>
            <person name="Kumar R."/>
            <person name="Singh D."/>
            <person name="Swarnkar M.K."/>
            <person name="Singh A.K."/>
            <person name="Kumar S."/>
        </authorList>
    </citation>
    <scope>NUCLEOTIDE SEQUENCE [LARGE SCALE GENOMIC DNA]</scope>
    <source>
        <strain evidence="10">ERGS4:06</strain>
    </source>
</reference>
<evidence type="ECO:0000256" key="7">
    <source>
        <dbReference type="RuleBase" id="RU367016"/>
    </source>
</evidence>
<feature type="transmembrane region" description="Helical" evidence="7">
    <location>
        <begin position="41"/>
        <end position="64"/>
    </location>
</feature>
<keyword evidence="4 7" id="KW-0812">Transmembrane</keyword>
<organism evidence="9 10">
    <name type="scientific">Arthrobacter alpinus</name>
    <dbReference type="NCBI Taxonomy" id="656366"/>
    <lineage>
        <taxon>Bacteria</taxon>
        <taxon>Bacillati</taxon>
        <taxon>Actinomycetota</taxon>
        <taxon>Actinomycetes</taxon>
        <taxon>Micrococcales</taxon>
        <taxon>Micrococcaceae</taxon>
        <taxon>Arthrobacter</taxon>
    </lineage>
</organism>
<feature type="transmembrane region" description="Helical" evidence="7">
    <location>
        <begin position="76"/>
        <end position="100"/>
    </location>
</feature>
<evidence type="ECO:0000313" key="10">
    <source>
        <dbReference type="Proteomes" id="UP000059574"/>
    </source>
</evidence>
<feature type="transmembrane region" description="Helical" evidence="7">
    <location>
        <begin position="172"/>
        <end position="195"/>
    </location>
</feature>
<dbReference type="Proteomes" id="UP000059574">
    <property type="component" value="Chromosome"/>
</dbReference>
<evidence type="ECO:0000256" key="4">
    <source>
        <dbReference type="ARBA" id="ARBA00022692"/>
    </source>
</evidence>
<dbReference type="GO" id="GO:0005886">
    <property type="term" value="C:plasma membrane"/>
    <property type="evidence" value="ECO:0007669"/>
    <property type="project" value="UniProtKB-SubCell"/>
</dbReference>
<sequence length="239" mass="25748">MILTALNDSVLPALVGHGAVPSLGLLPDWLDPMNLLNHPALGFWVVIIACGIIFAETGLLVGFFLPGDSLLFTAGLLVSTGAMPVNIWVLMGLLIVSGFVGNQLGYFIGYKAGPAIFNKPDSKLFKKQHVDSAHAFFERHGGKALILARFVPIVRTFVPVIVGVAKMDMRKFMLFNAIGAIAWAGGVTYLGYVLGNNVPWVQHNLDIIFIGIVAVSIIPIGIEFLKAMSKHRKKKASEA</sequence>
<dbReference type="AlphaFoldDB" id="A0A0S2LYA7"/>
<evidence type="ECO:0000256" key="1">
    <source>
        <dbReference type="ARBA" id="ARBA00004651"/>
    </source>
</evidence>
<feature type="domain" description="VTT" evidence="8">
    <location>
        <begin position="65"/>
        <end position="192"/>
    </location>
</feature>
<dbReference type="EMBL" id="CP013200">
    <property type="protein sequence ID" value="ALO66436.1"/>
    <property type="molecule type" value="Genomic_DNA"/>
</dbReference>
<evidence type="ECO:0000313" key="9">
    <source>
        <dbReference type="EMBL" id="ALO66436.1"/>
    </source>
</evidence>
<keyword evidence="5 7" id="KW-1133">Transmembrane helix</keyword>
<keyword evidence="6 7" id="KW-0472">Membrane</keyword>
<comment type="subcellular location">
    <subcellularLocation>
        <location evidence="1 7">Cell membrane</location>
        <topology evidence="1 7">Multi-pass membrane protein</topology>
    </subcellularLocation>
</comment>